<dbReference type="AlphaFoldDB" id="A0AB39Q724"/>
<reference evidence="1" key="1">
    <citation type="submission" date="2024-07" db="EMBL/GenBank/DDBJ databases">
        <authorList>
            <person name="Yu S.T."/>
        </authorList>
    </citation>
    <scope>NUCLEOTIDE SEQUENCE</scope>
    <source>
        <strain evidence="1">R28</strain>
    </source>
</reference>
<sequence length="53" mass="5519">MTRVRGPWEVALPARGREGFAGAEDEVQRAGGEALVVTVDMADAKAADAPPLL</sequence>
<gene>
    <name evidence="1" type="ORF">AB5J49_39705</name>
</gene>
<dbReference type="RefSeq" id="WP_369173732.1">
    <property type="nucleotide sequence ID" value="NZ_CP163439.1"/>
</dbReference>
<dbReference type="EMBL" id="CP163439">
    <property type="protein sequence ID" value="XDQ38997.1"/>
    <property type="molecule type" value="Genomic_DNA"/>
</dbReference>
<accession>A0AB39Q724</accession>
<name>A0AB39Q724_9ACTN</name>
<evidence type="ECO:0000313" key="1">
    <source>
        <dbReference type="EMBL" id="XDQ38997.1"/>
    </source>
</evidence>
<organism evidence="1">
    <name type="scientific">Streptomyces sp. R28</name>
    <dbReference type="NCBI Taxonomy" id="3238628"/>
    <lineage>
        <taxon>Bacteria</taxon>
        <taxon>Bacillati</taxon>
        <taxon>Actinomycetota</taxon>
        <taxon>Actinomycetes</taxon>
        <taxon>Kitasatosporales</taxon>
        <taxon>Streptomycetaceae</taxon>
        <taxon>Streptomyces</taxon>
    </lineage>
</organism>
<protein>
    <submittedName>
        <fullName evidence="1">Uncharacterized protein</fullName>
    </submittedName>
</protein>
<proteinExistence type="predicted"/>